<feature type="signal peptide" evidence="1">
    <location>
        <begin position="1"/>
        <end position="22"/>
    </location>
</feature>
<dbReference type="CDD" id="cd00063">
    <property type="entry name" value="FN3"/>
    <property type="match status" value="1"/>
</dbReference>
<feature type="chain" id="PRO_5039567347" description="Fibronectin type III domain-containing protein" evidence="1">
    <location>
        <begin position="23"/>
        <end position="127"/>
    </location>
</feature>
<organism evidence="2 3">
    <name type="scientific">Candidatus Ornithomonoglobus merdipullorum</name>
    <dbReference type="NCBI Taxonomy" id="2840895"/>
    <lineage>
        <taxon>Bacteria</taxon>
        <taxon>Bacillati</taxon>
        <taxon>Bacillota</taxon>
        <taxon>Clostridia</taxon>
        <taxon>Candidatus Ornithomonoglobus</taxon>
    </lineage>
</organism>
<dbReference type="Proteomes" id="UP000824109">
    <property type="component" value="Unassembled WGS sequence"/>
</dbReference>
<dbReference type="EMBL" id="DVNB01000049">
    <property type="protein sequence ID" value="HIU57082.1"/>
    <property type="molecule type" value="Genomic_DNA"/>
</dbReference>
<sequence length="127" mass="13697">MKKKLLICILAAACCLSVPAAAEVNFSEVKVDPADAMDHLGKVVLAENENTISLSCGDTGANDVYFISVYELGEDSKYIVKYMGPVNITGFKISGLEGGKEYNVRLSSLTGRRYVSGTLTTSYEEVE</sequence>
<dbReference type="InterPro" id="IPR036116">
    <property type="entry name" value="FN3_sf"/>
</dbReference>
<name>A0A9D1SEV0_9FIRM</name>
<reference evidence="2" key="1">
    <citation type="submission" date="2020-10" db="EMBL/GenBank/DDBJ databases">
        <authorList>
            <person name="Gilroy R."/>
        </authorList>
    </citation>
    <scope>NUCLEOTIDE SEQUENCE</scope>
    <source>
        <strain evidence="2">USAMLcec3-3695</strain>
    </source>
</reference>
<proteinExistence type="predicted"/>
<protein>
    <recommendedName>
        <fullName evidence="4">Fibronectin type III domain-containing protein</fullName>
    </recommendedName>
</protein>
<comment type="caution">
    <text evidence="2">The sequence shown here is derived from an EMBL/GenBank/DDBJ whole genome shotgun (WGS) entry which is preliminary data.</text>
</comment>
<evidence type="ECO:0000313" key="3">
    <source>
        <dbReference type="Proteomes" id="UP000824109"/>
    </source>
</evidence>
<dbReference type="InterPro" id="IPR003961">
    <property type="entry name" value="FN3_dom"/>
</dbReference>
<keyword evidence="1" id="KW-0732">Signal</keyword>
<evidence type="ECO:0000313" key="2">
    <source>
        <dbReference type="EMBL" id="HIU57082.1"/>
    </source>
</evidence>
<evidence type="ECO:0008006" key="4">
    <source>
        <dbReference type="Google" id="ProtNLM"/>
    </source>
</evidence>
<gene>
    <name evidence="2" type="ORF">IAA61_04625</name>
</gene>
<accession>A0A9D1SEV0</accession>
<dbReference type="AlphaFoldDB" id="A0A9D1SEV0"/>
<evidence type="ECO:0000256" key="1">
    <source>
        <dbReference type="SAM" id="SignalP"/>
    </source>
</evidence>
<dbReference type="SUPFAM" id="SSF49265">
    <property type="entry name" value="Fibronectin type III"/>
    <property type="match status" value="1"/>
</dbReference>
<reference evidence="2" key="2">
    <citation type="journal article" date="2021" name="PeerJ">
        <title>Extensive microbial diversity within the chicken gut microbiome revealed by metagenomics and culture.</title>
        <authorList>
            <person name="Gilroy R."/>
            <person name="Ravi A."/>
            <person name="Getino M."/>
            <person name="Pursley I."/>
            <person name="Horton D.L."/>
            <person name="Alikhan N.F."/>
            <person name="Baker D."/>
            <person name="Gharbi K."/>
            <person name="Hall N."/>
            <person name="Watson M."/>
            <person name="Adriaenssens E.M."/>
            <person name="Foster-Nyarko E."/>
            <person name="Jarju S."/>
            <person name="Secka A."/>
            <person name="Antonio M."/>
            <person name="Oren A."/>
            <person name="Chaudhuri R.R."/>
            <person name="La Ragione R."/>
            <person name="Hildebrand F."/>
            <person name="Pallen M.J."/>
        </authorList>
    </citation>
    <scope>NUCLEOTIDE SEQUENCE</scope>
    <source>
        <strain evidence="2">USAMLcec3-3695</strain>
    </source>
</reference>